<dbReference type="SMART" id="SM00342">
    <property type="entry name" value="HTH_ARAC"/>
    <property type="match status" value="1"/>
</dbReference>
<dbReference type="GO" id="GO:0003700">
    <property type="term" value="F:DNA-binding transcription factor activity"/>
    <property type="evidence" value="ECO:0007669"/>
    <property type="project" value="InterPro"/>
</dbReference>
<dbReference type="InterPro" id="IPR002818">
    <property type="entry name" value="DJ-1/PfpI"/>
</dbReference>
<accession>A0A4V1BZI5</accession>
<feature type="domain" description="HTH araC/xylS-type" evidence="4">
    <location>
        <begin position="236"/>
        <end position="334"/>
    </location>
</feature>
<dbReference type="KEGG" id="cox:E0W60_30815"/>
<dbReference type="AlphaFoldDB" id="A0A4V1BZI5"/>
<proteinExistence type="predicted"/>
<dbReference type="InterPro" id="IPR009057">
    <property type="entry name" value="Homeodomain-like_sf"/>
</dbReference>
<dbReference type="Pfam" id="PF01965">
    <property type="entry name" value="DJ-1_PfpI"/>
    <property type="match status" value="1"/>
</dbReference>
<protein>
    <submittedName>
        <fullName evidence="5">Helix-turn-helix domain-containing protein</fullName>
    </submittedName>
</protein>
<evidence type="ECO:0000256" key="1">
    <source>
        <dbReference type="ARBA" id="ARBA00023015"/>
    </source>
</evidence>
<dbReference type="EMBL" id="CP038636">
    <property type="protein sequence ID" value="QBY55442.1"/>
    <property type="molecule type" value="Genomic_DNA"/>
</dbReference>
<evidence type="ECO:0000259" key="4">
    <source>
        <dbReference type="PROSITE" id="PS01124"/>
    </source>
</evidence>
<dbReference type="SUPFAM" id="SSF46689">
    <property type="entry name" value="Homeodomain-like"/>
    <property type="match status" value="2"/>
</dbReference>
<organism evidence="5 6">
    <name type="scientific">Cupriavidus oxalaticus</name>
    <dbReference type="NCBI Taxonomy" id="96344"/>
    <lineage>
        <taxon>Bacteria</taxon>
        <taxon>Pseudomonadati</taxon>
        <taxon>Pseudomonadota</taxon>
        <taxon>Betaproteobacteria</taxon>
        <taxon>Burkholderiales</taxon>
        <taxon>Burkholderiaceae</taxon>
        <taxon>Cupriavidus</taxon>
    </lineage>
</organism>
<evidence type="ECO:0000313" key="5">
    <source>
        <dbReference type="EMBL" id="QBY55442.1"/>
    </source>
</evidence>
<name>A0A4V1BZI5_9BURK</name>
<dbReference type="GO" id="GO:0043565">
    <property type="term" value="F:sequence-specific DNA binding"/>
    <property type="evidence" value="ECO:0007669"/>
    <property type="project" value="InterPro"/>
</dbReference>
<dbReference type="InterPro" id="IPR052158">
    <property type="entry name" value="INH-QAR"/>
</dbReference>
<dbReference type="PANTHER" id="PTHR43130:SF3">
    <property type="entry name" value="HTH-TYPE TRANSCRIPTIONAL REGULATOR RV1931C"/>
    <property type="match status" value="1"/>
</dbReference>
<dbReference type="InterPro" id="IPR029062">
    <property type="entry name" value="Class_I_gatase-like"/>
</dbReference>
<dbReference type="Pfam" id="PF12833">
    <property type="entry name" value="HTH_18"/>
    <property type="match status" value="1"/>
</dbReference>
<dbReference type="InterPro" id="IPR018060">
    <property type="entry name" value="HTH_AraC"/>
</dbReference>
<evidence type="ECO:0000256" key="2">
    <source>
        <dbReference type="ARBA" id="ARBA00023125"/>
    </source>
</evidence>
<dbReference type="SUPFAM" id="SSF52317">
    <property type="entry name" value="Class I glutamine amidotransferase-like"/>
    <property type="match status" value="1"/>
</dbReference>
<dbReference type="OrthoDB" id="9816344at2"/>
<geneLocation type="plasmid" evidence="5">
    <name>unnamed1</name>
</geneLocation>
<gene>
    <name evidence="5" type="ORF">E0W60_30815</name>
</gene>
<dbReference type="PANTHER" id="PTHR43130">
    <property type="entry name" value="ARAC-FAMILY TRANSCRIPTIONAL REGULATOR"/>
    <property type="match status" value="1"/>
</dbReference>
<dbReference type="InterPro" id="IPR018062">
    <property type="entry name" value="HTH_AraC-typ_CS"/>
</dbReference>
<evidence type="ECO:0000256" key="3">
    <source>
        <dbReference type="ARBA" id="ARBA00023163"/>
    </source>
</evidence>
<keyword evidence="2" id="KW-0238">DNA-binding</keyword>
<keyword evidence="5" id="KW-0614">Plasmid</keyword>
<keyword evidence="1" id="KW-0805">Transcription regulation</keyword>
<keyword evidence="3" id="KW-0804">Transcription</keyword>
<dbReference type="Gene3D" id="3.40.50.880">
    <property type="match status" value="1"/>
</dbReference>
<dbReference type="Proteomes" id="UP000295294">
    <property type="component" value="Plasmid unnamed1"/>
</dbReference>
<evidence type="ECO:0000313" key="6">
    <source>
        <dbReference type="Proteomes" id="UP000295294"/>
    </source>
</evidence>
<dbReference type="PROSITE" id="PS01124">
    <property type="entry name" value="HTH_ARAC_FAMILY_2"/>
    <property type="match status" value="1"/>
</dbReference>
<reference evidence="5 6" key="1">
    <citation type="submission" date="2019-03" db="EMBL/GenBank/DDBJ databases">
        <title>Efficiently degradation of phenoxyalkanoic acid herbicides by Cupriavidus oxalaticus strain X32.</title>
        <authorList>
            <person name="Sheng X."/>
        </authorList>
    </citation>
    <scope>NUCLEOTIDE SEQUENCE [LARGE SCALE GENOMIC DNA]</scope>
    <source>
        <strain evidence="5 6">X32</strain>
        <plasmid evidence="5 6">unnamed1</plasmid>
    </source>
</reference>
<dbReference type="PROSITE" id="PS00041">
    <property type="entry name" value="HTH_ARAC_FAMILY_1"/>
    <property type="match status" value="1"/>
</dbReference>
<dbReference type="Gene3D" id="1.10.10.60">
    <property type="entry name" value="Homeodomain-like"/>
    <property type="match status" value="1"/>
</dbReference>
<dbReference type="RefSeq" id="WP_135706686.1">
    <property type="nucleotide sequence ID" value="NZ_CP038636.1"/>
</dbReference>
<sequence length="352" mass="38168">MTLPFPAARQPTAEAESPRTVVILAFDEVTASDVCGAADVFSVATRFHQGPHNCVYRVVVASVHGRPITSFSGITIATTPLSAIDPASIETLMVPGGGPPEQPPVPRDVVAWLASEGRQARRLCGICTGTFLLAEAGLIGHRRVTTHWQATEALKTAYPQLRVEPDRVYLHDGGLWTSGGFTAGLDLGLALLEDDQGHATAMAVARSLLLFVKRPGEQAQVSAALSSQAASDRQFSRLHAWIMDHLDENLRVDVLAEQAGMTPRTFARRYTEQTGRTPAKAVEAMRVEAALRALNDAGTSLKQVARRCGFGDEQNLRRTFLRLRGTTPEHYRQQRKRLTARLVGDAAHQPAA</sequence>